<sequence length="169" mass="19218">MEYYKVGTIVNTHGIRGEVKVAAITDFAEQRFQKGNTLFIQFNDEKIPVVIQSTRVHKGMYLLTFEAFNNINEVEKYKQSDLLVSAEQRDTLTEGQYYYDQIIGSQVINMAHDEIGTVKEIMVTGANDVWVVARDNKKDALLPVIDDVIKAVDIENQIITIDEMEGLLD</sequence>
<evidence type="ECO:0000256" key="2">
    <source>
        <dbReference type="ARBA" id="ARBA00022517"/>
    </source>
</evidence>
<dbReference type="EMBL" id="PUFI01000016">
    <property type="protein sequence ID" value="TDG67188.1"/>
    <property type="molecule type" value="Genomic_DNA"/>
</dbReference>
<protein>
    <recommendedName>
        <fullName evidence="5">Ribosome maturation factor RimM</fullName>
    </recommendedName>
</protein>
<dbReference type="RefSeq" id="WP_010006646.1">
    <property type="nucleotide sequence ID" value="NZ_JAGYGP010000005.1"/>
</dbReference>
<dbReference type="InterPro" id="IPR009000">
    <property type="entry name" value="Transl_B-barrel_sf"/>
</dbReference>
<dbReference type="Pfam" id="PF05239">
    <property type="entry name" value="PRC"/>
    <property type="match status" value="1"/>
</dbReference>
<dbReference type="Proteomes" id="UP000295681">
    <property type="component" value="Unassembled WGS sequence"/>
</dbReference>
<dbReference type="PANTHER" id="PTHR33692">
    <property type="entry name" value="RIBOSOME MATURATION FACTOR RIMM"/>
    <property type="match status" value="1"/>
</dbReference>
<keyword evidence="3 5" id="KW-0698">rRNA processing</keyword>
<dbReference type="PANTHER" id="PTHR33692:SF1">
    <property type="entry name" value="RIBOSOME MATURATION FACTOR RIMM"/>
    <property type="match status" value="1"/>
</dbReference>
<evidence type="ECO:0000313" key="9">
    <source>
        <dbReference type="Proteomes" id="UP000295681"/>
    </source>
</evidence>
<proteinExistence type="inferred from homology"/>
<keyword evidence="4 5" id="KW-0143">Chaperone</keyword>
<dbReference type="Pfam" id="PF01782">
    <property type="entry name" value="RimM"/>
    <property type="match status" value="1"/>
</dbReference>
<reference evidence="8 9" key="1">
    <citation type="journal article" date="2019" name="Appl. Microbiol. Biotechnol.">
        <title>Uncovering carbohydrate metabolism through a genotype-phenotype association study of 56 lactic acid bacteria genomes.</title>
        <authorList>
            <person name="Buron-Moles G."/>
            <person name="Chailyan A."/>
            <person name="Dolejs I."/>
            <person name="Forster J."/>
            <person name="Miks M.H."/>
        </authorList>
    </citation>
    <scope>NUCLEOTIDE SEQUENCE [LARGE SCALE GENOMIC DNA]</scope>
    <source>
        <strain evidence="8 9">ATCC 700006</strain>
    </source>
</reference>
<dbReference type="GO" id="GO:0042274">
    <property type="term" value="P:ribosomal small subunit biogenesis"/>
    <property type="evidence" value="ECO:0007669"/>
    <property type="project" value="UniProtKB-UniRule"/>
</dbReference>
<dbReference type="AlphaFoldDB" id="A0A4R5N6B2"/>
<dbReference type="NCBIfam" id="TIGR02273">
    <property type="entry name" value="16S_RimM"/>
    <property type="match status" value="1"/>
</dbReference>
<dbReference type="InterPro" id="IPR027275">
    <property type="entry name" value="PRC-brl_dom"/>
</dbReference>
<dbReference type="InterPro" id="IPR036976">
    <property type="entry name" value="RimM_N_sf"/>
</dbReference>
<keyword evidence="2 5" id="KW-0690">Ribosome biogenesis</keyword>
<comment type="subunit">
    <text evidence="5">Binds ribosomal protein uS19.</text>
</comment>
<evidence type="ECO:0000313" key="8">
    <source>
        <dbReference type="EMBL" id="TDG67188.1"/>
    </source>
</evidence>
<comment type="caution">
    <text evidence="8">The sequence shown here is derived from an EMBL/GenBank/DDBJ whole genome shotgun (WGS) entry which is preliminary data.</text>
</comment>
<dbReference type="InterPro" id="IPR011033">
    <property type="entry name" value="PRC_barrel-like_sf"/>
</dbReference>
<comment type="subcellular location">
    <subcellularLocation>
        <location evidence="5">Cytoplasm</location>
    </subcellularLocation>
</comment>
<dbReference type="GO" id="GO:0005737">
    <property type="term" value="C:cytoplasm"/>
    <property type="evidence" value="ECO:0007669"/>
    <property type="project" value="UniProtKB-SubCell"/>
</dbReference>
<evidence type="ECO:0000256" key="3">
    <source>
        <dbReference type="ARBA" id="ARBA00022552"/>
    </source>
</evidence>
<comment type="function">
    <text evidence="5">An accessory protein needed during the final step in the assembly of 30S ribosomal subunit, possibly for assembly of the head region. Essential for efficient processing of 16S rRNA. May be needed both before and after RbfA during the maturation of 16S rRNA. It has affinity for free ribosomal 30S subunits but not for 70S ribosomes.</text>
</comment>
<dbReference type="InterPro" id="IPR011961">
    <property type="entry name" value="RimM"/>
</dbReference>
<feature type="domain" description="RimM N-terminal" evidence="6">
    <location>
        <begin position="6"/>
        <end position="87"/>
    </location>
</feature>
<evidence type="ECO:0000256" key="4">
    <source>
        <dbReference type="ARBA" id="ARBA00023186"/>
    </source>
</evidence>
<gene>
    <name evidence="5" type="primary">rimM</name>
    <name evidence="8" type="ORF">C5L23_000142</name>
</gene>
<dbReference type="STRING" id="907931.GCA_000165675_01916"/>
<dbReference type="Gene3D" id="2.30.30.240">
    <property type="entry name" value="PRC-barrel domain"/>
    <property type="match status" value="1"/>
</dbReference>
<comment type="similarity">
    <text evidence="5">Belongs to the RimM family.</text>
</comment>
<evidence type="ECO:0000256" key="1">
    <source>
        <dbReference type="ARBA" id="ARBA00022490"/>
    </source>
</evidence>
<accession>A0A4R5N6B2</accession>
<dbReference type="Gene3D" id="2.40.30.60">
    <property type="entry name" value="RimM"/>
    <property type="match status" value="1"/>
</dbReference>
<dbReference type="SUPFAM" id="SSF50346">
    <property type="entry name" value="PRC-barrel domain"/>
    <property type="match status" value="1"/>
</dbReference>
<dbReference type="InterPro" id="IPR002676">
    <property type="entry name" value="RimM_N"/>
</dbReference>
<dbReference type="HAMAP" id="MF_00014">
    <property type="entry name" value="Ribosome_mat_RimM"/>
    <property type="match status" value="1"/>
</dbReference>
<feature type="domain" description="PRC-barrel" evidence="7">
    <location>
        <begin position="94"/>
        <end position="168"/>
    </location>
</feature>
<dbReference type="GO" id="GO:0006364">
    <property type="term" value="P:rRNA processing"/>
    <property type="evidence" value="ECO:0007669"/>
    <property type="project" value="UniProtKB-UniRule"/>
</dbReference>
<dbReference type="GO" id="GO:0043022">
    <property type="term" value="F:ribosome binding"/>
    <property type="evidence" value="ECO:0007669"/>
    <property type="project" value="InterPro"/>
</dbReference>
<keyword evidence="1 5" id="KW-0963">Cytoplasm</keyword>
<comment type="domain">
    <text evidence="5">The PRC barrel domain binds ribosomal protein uS19.</text>
</comment>
<evidence type="ECO:0000256" key="5">
    <source>
        <dbReference type="HAMAP-Rule" id="MF_00014"/>
    </source>
</evidence>
<organism evidence="8 9">
    <name type="scientific">Leuconostoc fallax</name>
    <dbReference type="NCBI Taxonomy" id="1251"/>
    <lineage>
        <taxon>Bacteria</taxon>
        <taxon>Bacillati</taxon>
        <taxon>Bacillota</taxon>
        <taxon>Bacilli</taxon>
        <taxon>Lactobacillales</taxon>
        <taxon>Lactobacillaceae</taxon>
        <taxon>Leuconostoc</taxon>
    </lineage>
</organism>
<keyword evidence="9" id="KW-1185">Reference proteome</keyword>
<dbReference type="GO" id="GO:0005840">
    <property type="term" value="C:ribosome"/>
    <property type="evidence" value="ECO:0007669"/>
    <property type="project" value="InterPro"/>
</dbReference>
<evidence type="ECO:0000259" key="6">
    <source>
        <dbReference type="Pfam" id="PF01782"/>
    </source>
</evidence>
<dbReference type="SUPFAM" id="SSF50447">
    <property type="entry name" value="Translation proteins"/>
    <property type="match status" value="1"/>
</dbReference>
<name>A0A4R5N6B2_9LACO</name>
<evidence type="ECO:0000259" key="7">
    <source>
        <dbReference type="Pfam" id="PF05239"/>
    </source>
</evidence>